<dbReference type="AlphaFoldDB" id="A0A2H3CPG3"/>
<gene>
    <name evidence="1" type="ORF">ARMGADRAFT_1087866</name>
</gene>
<proteinExistence type="predicted"/>
<evidence type="ECO:0000313" key="1">
    <source>
        <dbReference type="EMBL" id="PBK84961.1"/>
    </source>
</evidence>
<evidence type="ECO:0000313" key="2">
    <source>
        <dbReference type="Proteomes" id="UP000217790"/>
    </source>
</evidence>
<dbReference type="EMBL" id="KZ293694">
    <property type="protein sequence ID" value="PBK84961.1"/>
    <property type="molecule type" value="Genomic_DNA"/>
</dbReference>
<name>A0A2H3CPG3_ARMGA</name>
<accession>A0A2H3CPG3</accession>
<protein>
    <submittedName>
        <fullName evidence="1">Uncharacterized protein</fullName>
    </submittedName>
</protein>
<keyword evidence="2" id="KW-1185">Reference proteome</keyword>
<dbReference type="InParanoid" id="A0A2H3CPG3"/>
<dbReference type="OrthoDB" id="10560449at2759"/>
<dbReference type="Proteomes" id="UP000217790">
    <property type="component" value="Unassembled WGS sequence"/>
</dbReference>
<organism evidence="1 2">
    <name type="scientific">Armillaria gallica</name>
    <name type="common">Bulbous honey fungus</name>
    <name type="synonym">Armillaria bulbosa</name>
    <dbReference type="NCBI Taxonomy" id="47427"/>
    <lineage>
        <taxon>Eukaryota</taxon>
        <taxon>Fungi</taxon>
        <taxon>Dikarya</taxon>
        <taxon>Basidiomycota</taxon>
        <taxon>Agaricomycotina</taxon>
        <taxon>Agaricomycetes</taxon>
        <taxon>Agaricomycetidae</taxon>
        <taxon>Agaricales</taxon>
        <taxon>Marasmiineae</taxon>
        <taxon>Physalacriaceae</taxon>
        <taxon>Armillaria</taxon>
    </lineage>
</organism>
<sequence length="176" mass="19586">MPFVNLRRRRNIPATIDYITLPALRQFDVLATEPRAYILSWSIQAIEYSRLIALFHRSQCSLTVLTISVLMSVEAFLIPVLSQSPALRMLDILVNASITRDAFKALGLEQGAVPCLEQLYITDTPIHVENGGPLGDAGGFHAMILSRLDGDSRLDTQHLSLKIHRFAICSGSRIKE</sequence>
<dbReference type="SUPFAM" id="SSF52047">
    <property type="entry name" value="RNI-like"/>
    <property type="match status" value="1"/>
</dbReference>
<reference evidence="2" key="1">
    <citation type="journal article" date="2017" name="Nat. Ecol. Evol.">
        <title>Genome expansion and lineage-specific genetic innovations in the forest pathogenic fungi Armillaria.</title>
        <authorList>
            <person name="Sipos G."/>
            <person name="Prasanna A.N."/>
            <person name="Walter M.C."/>
            <person name="O'Connor E."/>
            <person name="Balint B."/>
            <person name="Krizsan K."/>
            <person name="Kiss B."/>
            <person name="Hess J."/>
            <person name="Varga T."/>
            <person name="Slot J."/>
            <person name="Riley R."/>
            <person name="Boka B."/>
            <person name="Rigling D."/>
            <person name="Barry K."/>
            <person name="Lee J."/>
            <person name="Mihaltcheva S."/>
            <person name="LaButti K."/>
            <person name="Lipzen A."/>
            <person name="Waldron R."/>
            <person name="Moloney N.M."/>
            <person name="Sperisen C."/>
            <person name="Kredics L."/>
            <person name="Vagvoelgyi C."/>
            <person name="Patrignani A."/>
            <person name="Fitzpatrick D."/>
            <person name="Nagy I."/>
            <person name="Doyle S."/>
            <person name="Anderson J.B."/>
            <person name="Grigoriev I.V."/>
            <person name="Gueldener U."/>
            <person name="Muensterkoetter M."/>
            <person name="Nagy L.G."/>
        </authorList>
    </citation>
    <scope>NUCLEOTIDE SEQUENCE [LARGE SCALE GENOMIC DNA]</scope>
    <source>
        <strain evidence="2">Ar21-2</strain>
    </source>
</reference>